<gene>
    <name evidence="2" type="ORF">CK503_11525</name>
</gene>
<proteinExistence type="predicted"/>
<organism evidence="2 3">
    <name type="scientific">Fodinibius salipaludis</name>
    <dbReference type="NCBI Taxonomy" id="2032627"/>
    <lineage>
        <taxon>Bacteria</taxon>
        <taxon>Pseudomonadati</taxon>
        <taxon>Balneolota</taxon>
        <taxon>Balneolia</taxon>
        <taxon>Balneolales</taxon>
        <taxon>Balneolaceae</taxon>
        <taxon>Fodinibius</taxon>
    </lineage>
</organism>
<dbReference type="AlphaFoldDB" id="A0A2A2G7A2"/>
<comment type="caution">
    <text evidence="2">The sequence shown here is derived from an EMBL/GenBank/DDBJ whole genome shotgun (WGS) entry which is preliminary data.</text>
</comment>
<dbReference type="Gene3D" id="3.20.20.190">
    <property type="entry name" value="Phosphatidylinositol (PI) phosphodiesterase"/>
    <property type="match status" value="1"/>
</dbReference>
<sequence length="269" mass="30971">MTKTHNLPTLYNDNDDDFIIIAHRGASAYYPENTMIAFKKAVEMEAEMIELDVMMSKDGVPIVFHDAKLNRHTNGSSYIKLYSLKELKNLDAGSWFHPKFSDQTIPTLEEVLTFASGKVALNIEIKTEAVSNDIENSIEQKALQLVKKYGMRNHVLFSSFDYRAVQHLKKLDPDIPVALLYNRNQSRRLLPHQLVEQYNVDAFNCSYRQLKRKWMADLNKHKIPTFIYTVDSKRRMQKLIAGGVTGIFTNKPDLLKSVVQNYHLNSTTD</sequence>
<dbReference type="GO" id="GO:0006629">
    <property type="term" value="P:lipid metabolic process"/>
    <property type="evidence" value="ECO:0007669"/>
    <property type="project" value="InterPro"/>
</dbReference>
<dbReference type="OrthoDB" id="384721at2"/>
<dbReference type="PANTHER" id="PTHR46211:SF1">
    <property type="entry name" value="GLYCEROPHOSPHODIESTER PHOSPHODIESTERASE, CYTOPLASMIC"/>
    <property type="match status" value="1"/>
</dbReference>
<dbReference type="InterPro" id="IPR030395">
    <property type="entry name" value="GP_PDE_dom"/>
</dbReference>
<keyword evidence="3" id="KW-1185">Reference proteome</keyword>
<dbReference type="EMBL" id="NSKE01000008">
    <property type="protein sequence ID" value="PAU93511.1"/>
    <property type="molecule type" value="Genomic_DNA"/>
</dbReference>
<feature type="domain" description="GP-PDE" evidence="1">
    <location>
        <begin position="18"/>
        <end position="259"/>
    </location>
</feature>
<evidence type="ECO:0000313" key="2">
    <source>
        <dbReference type="EMBL" id="PAU93511.1"/>
    </source>
</evidence>
<dbReference type="Pfam" id="PF03009">
    <property type="entry name" value="GDPD"/>
    <property type="match status" value="1"/>
</dbReference>
<dbReference type="PROSITE" id="PS51704">
    <property type="entry name" value="GP_PDE"/>
    <property type="match status" value="1"/>
</dbReference>
<accession>A0A2A2G7A2</accession>
<dbReference type="InterPro" id="IPR017946">
    <property type="entry name" value="PLC-like_Pdiesterase_TIM-brl"/>
</dbReference>
<dbReference type="GO" id="GO:0008081">
    <property type="term" value="F:phosphoric diester hydrolase activity"/>
    <property type="evidence" value="ECO:0007669"/>
    <property type="project" value="InterPro"/>
</dbReference>
<protein>
    <recommendedName>
        <fullName evidence="1">GP-PDE domain-containing protein</fullName>
    </recommendedName>
</protein>
<reference evidence="2 3" key="1">
    <citation type="submission" date="2017-08" db="EMBL/GenBank/DDBJ databases">
        <title>Aliifodinibius alkalisoli sp. nov., isolated from saline alkaline soil.</title>
        <authorList>
            <person name="Liu D."/>
            <person name="Zhang G."/>
        </authorList>
    </citation>
    <scope>NUCLEOTIDE SEQUENCE [LARGE SCALE GENOMIC DNA]</scope>
    <source>
        <strain evidence="2 3">WN023</strain>
    </source>
</reference>
<evidence type="ECO:0000313" key="3">
    <source>
        <dbReference type="Proteomes" id="UP000218831"/>
    </source>
</evidence>
<dbReference type="SUPFAM" id="SSF51695">
    <property type="entry name" value="PLC-like phosphodiesterases"/>
    <property type="match status" value="1"/>
</dbReference>
<dbReference type="PANTHER" id="PTHR46211">
    <property type="entry name" value="GLYCEROPHOSPHORYL DIESTER PHOSPHODIESTERASE"/>
    <property type="match status" value="1"/>
</dbReference>
<evidence type="ECO:0000259" key="1">
    <source>
        <dbReference type="PROSITE" id="PS51704"/>
    </source>
</evidence>
<name>A0A2A2G7A2_9BACT</name>
<dbReference type="Proteomes" id="UP000218831">
    <property type="component" value="Unassembled WGS sequence"/>
</dbReference>